<evidence type="ECO:0000256" key="2">
    <source>
        <dbReference type="ARBA" id="ARBA00022741"/>
    </source>
</evidence>
<dbReference type="PANTHER" id="PTHR43692:SF1">
    <property type="entry name" value="UDP-N-ACETYLMURAMOYLALANINE--D-GLUTAMATE LIGASE"/>
    <property type="match status" value="1"/>
</dbReference>
<feature type="domain" description="Mur ligase central" evidence="4">
    <location>
        <begin position="84"/>
        <end position="140"/>
    </location>
</feature>
<proteinExistence type="predicted"/>
<dbReference type="GO" id="GO:0008360">
    <property type="term" value="P:regulation of cell shape"/>
    <property type="evidence" value="ECO:0007669"/>
    <property type="project" value="InterPro"/>
</dbReference>
<evidence type="ECO:0000256" key="1">
    <source>
        <dbReference type="ARBA" id="ARBA00022598"/>
    </source>
</evidence>
<accession>A0A0G0XIA4</accession>
<dbReference type="InterPro" id="IPR005762">
    <property type="entry name" value="MurD"/>
</dbReference>
<dbReference type="InterPro" id="IPR013221">
    <property type="entry name" value="Mur_ligase_cen"/>
</dbReference>
<sequence length="141" mass="15843">MKKIVILGYGIEGQDAEGYFKNQKSKIKILDQKFNKNYLKDLDKYDLVVRSPGVYPYKPELKNAKVTTPIQIFFENCPGKIIGVTGTKGKGTTATLIYEILKKAGKEVYLAGNIGKPYLELLSVISHKSYTILEMSSFQLI</sequence>
<gene>
    <name evidence="5" type="ORF">UU32_C0005G0001</name>
</gene>
<dbReference type="InterPro" id="IPR036565">
    <property type="entry name" value="Mur-like_cat_sf"/>
</dbReference>
<keyword evidence="2" id="KW-0547">Nucleotide-binding</keyword>
<evidence type="ECO:0000313" key="6">
    <source>
        <dbReference type="Proteomes" id="UP000033858"/>
    </source>
</evidence>
<name>A0A0G0XIA4_9BACT</name>
<keyword evidence="3" id="KW-0067">ATP-binding</keyword>
<comment type="caution">
    <text evidence="5">The sequence shown here is derived from an EMBL/GenBank/DDBJ whole genome shotgun (WGS) entry which is preliminary data.</text>
</comment>
<dbReference type="SUPFAM" id="SSF53623">
    <property type="entry name" value="MurD-like peptide ligases, catalytic domain"/>
    <property type="match status" value="1"/>
</dbReference>
<dbReference type="GO" id="GO:0005524">
    <property type="term" value="F:ATP binding"/>
    <property type="evidence" value="ECO:0007669"/>
    <property type="project" value="UniProtKB-KW"/>
</dbReference>
<dbReference type="PANTHER" id="PTHR43692">
    <property type="entry name" value="UDP-N-ACETYLMURAMOYLALANINE--D-GLUTAMATE LIGASE"/>
    <property type="match status" value="1"/>
</dbReference>
<keyword evidence="1 5" id="KW-0436">Ligase</keyword>
<dbReference type="Gene3D" id="3.40.1190.10">
    <property type="entry name" value="Mur-like, catalytic domain"/>
    <property type="match status" value="1"/>
</dbReference>
<evidence type="ECO:0000259" key="4">
    <source>
        <dbReference type="Pfam" id="PF08245"/>
    </source>
</evidence>
<dbReference type="GO" id="GO:0008764">
    <property type="term" value="F:UDP-N-acetylmuramoylalanine-D-glutamate ligase activity"/>
    <property type="evidence" value="ECO:0007669"/>
    <property type="project" value="InterPro"/>
</dbReference>
<dbReference type="GO" id="GO:0005737">
    <property type="term" value="C:cytoplasm"/>
    <property type="evidence" value="ECO:0007669"/>
    <property type="project" value="InterPro"/>
</dbReference>
<evidence type="ECO:0000256" key="3">
    <source>
        <dbReference type="ARBA" id="ARBA00022840"/>
    </source>
</evidence>
<dbReference type="GO" id="GO:0051301">
    <property type="term" value="P:cell division"/>
    <property type="evidence" value="ECO:0007669"/>
    <property type="project" value="InterPro"/>
</dbReference>
<dbReference type="Proteomes" id="UP000033858">
    <property type="component" value="Unassembled WGS sequence"/>
</dbReference>
<protein>
    <submittedName>
        <fullName evidence="5">UDP-N-acetylmuramoylalanine-D-glutamate ligase</fullName>
    </submittedName>
</protein>
<dbReference type="Pfam" id="PF08245">
    <property type="entry name" value="Mur_ligase_M"/>
    <property type="match status" value="1"/>
</dbReference>
<feature type="non-terminal residue" evidence="5">
    <location>
        <position position="141"/>
    </location>
</feature>
<dbReference type="EMBL" id="LCAE01000005">
    <property type="protein sequence ID" value="KKR87442.1"/>
    <property type="molecule type" value="Genomic_DNA"/>
</dbReference>
<reference evidence="5 6" key="1">
    <citation type="journal article" date="2015" name="Nature">
        <title>rRNA introns, odd ribosomes, and small enigmatic genomes across a large radiation of phyla.</title>
        <authorList>
            <person name="Brown C.T."/>
            <person name="Hug L.A."/>
            <person name="Thomas B.C."/>
            <person name="Sharon I."/>
            <person name="Castelle C.J."/>
            <person name="Singh A."/>
            <person name="Wilkins M.J."/>
            <person name="Williams K.H."/>
            <person name="Banfield J.F."/>
        </authorList>
    </citation>
    <scope>NUCLEOTIDE SEQUENCE [LARGE SCALE GENOMIC DNA]</scope>
</reference>
<dbReference type="AlphaFoldDB" id="A0A0G0XIA4"/>
<evidence type="ECO:0000313" key="5">
    <source>
        <dbReference type="EMBL" id="KKR87442.1"/>
    </source>
</evidence>
<organism evidence="5 6">
    <name type="scientific">Candidatus Woesebacteria bacterium GW2011_GWB1_41_10</name>
    <dbReference type="NCBI Taxonomy" id="1618577"/>
    <lineage>
        <taxon>Bacteria</taxon>
        <taxon>Candidatus Woeseibacteriota</taxon>
    </lineage>
</organism>